<organism evidence="3 4">
    <name type="scientific">Methanolobus tindarius DSM 2278</name>
    <dbReference type="NCBI Taxonomy" id="1090322"/>
    <lineage>
        <taxon>Archaea</taxon>
        <taxon>Methanobacteriati</taxon>
        <taxon>Methanobacteriota</taxon>
        <taxon>Stenosarchaea group</taxon>
        <taxon>Methanomicrobia</taxon>
        <taxon>Methanosarcinales</taxon>
        <taxon>Methanosarcinaceae</taxon>
        <taxon>Methanolobus</taxon>
    </lineage>
</organism>
<dbReference type="EMBL" id="AZAJ01000001">
    <property type="protein sequence ID" value="ETA66810.1"/>
    <property type="molecule type" value="Genomic_DNA"/>
</dbReference>
<dbReference type="InterPro" id="IPR001451">
    <property type="entry name" value="Hexapep"/>
</dbReference>
<keyword evidence="4" id="KW-1185">Reference proteome</keyword>
<dbReference type="RefSeq" id="WP_023843947.1">
    <property type="nucleotide sequence ID" value="NZ_AZAJ01000001.1"/>
</dbReference>
<proteinExistence type="inferred from homology"/>
<name>W9DP36_METTI</name>
<gene>
    <name evidence="3" type="ORF">MettiDRAFT_0211</name>
</gene>
<dbReference type="STRING" id="1090322.MettiDRAFT_0211"/>
<dbReference type="GO" id="GO:0008374">
    <property type="term" value="F:O-acyltransferase activity"/>
    <property type="evidence" value="ECO:0007669"/>
    <property type="project" value="TreeGrafter"/>
</dbReference>
<evidence type="ECO:0000256" key="1">
    <source>
        <dbReference type="ARBA" id="ARBA00007274"/>
    </source>
</evidence>
<sequence length="160" mass="17130">MILKKALLYFWYSLSRCAPTSGLRLFAANKMSYVKLGDDCYLGPNITITPFGGGASYSKQEKGTIFLEIGDRVSISPNVSFFCSMHPENSKLSKIYGKIEKITVENDVWIGGGAILLAGVSLGKNSVIGAGAVVTKDVPENTVVAGVPAKPIKKIPDLED</sequence>
<dbReference type="InterPro" id="IPR018357">
    <property type="entry name" value="Hexapep_transf_CS"/>
</dbReference>
<accession>W9DP36</accession>
<dbReference type="AlphaFoldDB" id="W9DP36"/>
<dbReference type="Gene3D" id="2.160.10.10">
    <property type="entry name" value="Hexapeptide repeat proteins"/>
    <property type="match status" value="1"/>
</dbReference>
<dbReference type="Proteomes" id="UP000019483">
    <property type="component" value="Unassembled WGS sequence"/>
</dbReference>
<comment type="similarity">
    <text evidence="1">Belongs to the transferase hexapeptide repeat family.</text>
</comment>
<dbReference type="PANTHER" id="PTHR23416">
    <property type="entry name" value="SIALIC ACID SYNTHASE-RELATED"/>
    <property type="match status" value="1"/>
</dbReference>
<dbReference type="InterPro" id="IPR051159">
    <property type="entry name" value="Hexapeptide_acetyltransf"/>
</dbReference>
<reference evidence="3 4" key="1">
    <citation type="submission" date="2013-08" db="EMBL/GenBank/DDBJ databases">
        <authorList>
            <consortium name="DOE Joint Genome Institute"/>
            <person name="Eisen J."/>
            <person name="Huntemann M."/>
            <person name="Han J."/>
            <person name="Chen A."/>
            <person name="Kyrpides N."/>
            <person name="Mavromatis K."/>
            <person name="Markowitz V."/>
            <person name="Palaniappan K."/>
            <person name="Ivanova N."/>
            <person name="Schaumberg A."/>
            <person name="Pati A."/>
            <person name="Liolios K."/>
            <person name="Nordberg H.P."/>
            <person name="Cantor M.N."/>
            <person name="Hua S.X."/>
            <person name="Woyke T."/>
        </authorList>
    </citation>
    <scope>NUCLEOTIDE SEQUENCE [LARGE SCALE GENOMIC DNA]</scope>
    <source>
        <strain evidence="3 4">DSM 2278</strain>
    </source>
</reference>
<keyword evidence="2 3" id="KW-0808">Transferase</keyword>
<dbReference type="PROSITE" id="PS00101">
    <property type="entry name" value="HEXAPEP_TRANSFERASES"/>
    <property type="match status" value="1"/>
</dbReference>
<dbReference type="InterPro" id="IPR011004">
    <property type="entry name" value="Trimer_LpxA-like_sf"/>
</dbReference>
<dbReference type="Pfam" id="PF00132">
    <property type="entry name" value="Hexapep"/>
    <property type="match status" value="1"/>
</dbReference>
<dbReference type="CDD" id="cd04647">
    <property type="entry name" value="LbH_MAT_like"/>
    <property type="match status" value="1"/>
</dbReference>
<evidence type="ECO:0000256" key="2">
    <source>
        <dbReference type="ARBA" id="ARBA00022679"/>
    </source>
</evidence>
<evidence type="ECO:0000313" key="3">
    <source>
        <dbReference type="EMBL" id="ETA66810.1"/>
    </source>
</evidence>
<comment type="caution">
    <text evidence="3">The sequence shown here is derived from an EMBL/GenBank/DDBJ whole genome shotgun (WGS) entry which is preliminary data.</text>
</comment>
<protein>
    <submittedName>
        <fullName evidence="3">Acyl transferase family protein</fullName>
    </submittedName>
</protein>
<evidence type="ECO:0000313" key="4">
    <source>
        <dbReference type="Proteomes" id="UP000019483"/>
    </source>
</evidence>
<dbReference type="PANTHER" id="PTHR23416:SF23">
    <property type="entry name" value="ACETYLTRANSFERASE C18B11.09C-RELATED"/>
    <property type="match status" value="1"/>
</dbReference>
<dbReference type="SUPFAM" id="SSF51161">
    <property type="entry name" value="Trimeric LpxA-like enzymes"/>
    <property type="match status" value="1"/>
</dbReference>